<evidence type="ECO:0000313" key="1">
    <source>
        <dbReference type="EMBL" id="CAG8837436.1"/>
    </source>
</evidence>
<sequence length="52" mass="5951">LKKLIDNRIETVKLVHVRGHLGNYGNEQANRLAKHGSLREAVTEIFKLENNI</sequence>
<accession>A0ACA9SG32</accession>
<feature type="non-terminal residue" evidence="1">
    <location>
        <position position="1"/>
    </location>
</feature>
<reference evidence="1" key="1">
    <citation type="submission" date="2021-06" db="EMBL/GenBank/DDBJ databases">
        <authorList>
            <person name="Kallberg Y."/>
            <person name="Tangrot J."/>
            <person name="Rosling A."/>
        </authorList>
    </citation>
    <scope>NUCLEOTIDE SEQUENCE</scope>
    <source>
        <strain evidence="1">MA461A</strain>
    </source>
</reference>
<dbReference type="EMBL" id="CAJVQC010117667">
    <property type="protein sequence ID" value="CAG8837436.1"/>
    <property type="molecule type" value="Genomic_DNA"/>
</dbReference>
<protein>
    <submittedName>
        <fullName evidence="1">3913_t:CDS:1</fullName>
    </submittedName>
</protein>
<proteinExistence type="predicted"/>
<feature type="non-terminal residue" evidence="1">
    <location>
        <position position="52"/>
    </location>
</feature>
<gene>
    <name evidence="1" type="ORF">RPERSI_LOCUS30304</name>
</gene>
<comment type="caution">
    <text evidence="1">The sequence shown here is derived from an EMBL/GenBank/DDBJ whole genome shotgun (WGS) entry which is preliminary data.</text>
</comment>
<evidence type="ECO:0000313" key="2">
    <source>
        <dbReference type="Proteomes" id="UP000789920"/>
    </source>
</evidence>
<keyword evidence="2" id="KW-1185">Reference proteome</keyword>
<name>A0ACA9SG32_9GLOM</name>
<organism evidence="1 2">
    <name type="scientific">Racocetra persica</name>
    <dbReference type="NCBI Taxonomy" id="160502"/>
    <lineage>
        <taxon>Eukaryota</taxon>
        <taxon>Fungi</taxon>
        <taxon>Fungi incertae sedis</taxon>
        <taxon>Mucoromycota</taxon>
        <taxon>Glomeromycotina</taxon>
        <taxon>Glomeromycetes</taxon>
        <taxon>Diversisporales</taxon>
        <taxon>Gigasporaceae</taxon>
        <taxon>Racocetra</taxon>
    </lineage>
</organism>
<dbReference type="Proteomes" id="UP000789920">
    <property type="component" value="Unassembled WGS sequence"/>
</dbReference>